<dbReference type="EMBL" id="QFNK01000110">
    <property type="protein sequence ID" value="PZO86533.1"/>
    <property type="molecule type" value="Genomic_DNA"/>
</dbReference>
<gene>
    <name evidence="1" type="ORF">DI626_06250</name>
</gene>
<proteinExistence type="predicted"/>
<evidence type="ECO:0000313" key="2">
    <source>
        <dbReference type="Proteomes" id="UP000249557"/>
    </source>
</evidence>
<dbReference type="Proteomes" id="UP000249557">
    <property type="component" value="Unassembled WGS sequence"/>
</dbReference>
<feature type="non-terminal residue" evidence="1">
    <location>
        <position position="174"/>
    </location>
</feature>
<evidence type="ECO:0000313" key="1">
    <source>
        <dbReference type="EMBL" id="PZO86533.1"/>
    </source>
</evidence>
<reference evidence="1 2" key="1">
    <citation type="submission" date="2017-08" db="EMBL/GenBank/DDBJ databases">
        <title>Infants hospitalized years apart are colonized by the same room-sourced microbial strains.</title>
        <authorList>
            <person name="Brooks B."/>
            <person name="Olm M.R."/>
            <person name="Firek B.A."/>
            <person name="Baker R."/>
            <person name="Thomas B.C."/>
            <person name="Morowitz M.J."/>
            <person name="Banfield J.F."/>
        </authorList>
    </citation>
    <scope>NUCLEOTIDE SEQUENCE [LARGE SCALE GENOMIC DNA]</scope>
    <source>
        <strain evidence="1">S2_018_000_R2_104</strain>
    </source>
</reference>
<dbReference type="AlphaFoldDB" id="A0A2W4ZVY9"/>
<sequence length="174" mass="18218">MDNIRGAQSSKYTIPAGGSIDIGATGEFVRCLEASAQFKLSVNAASAFYFDRGLQYTTRSPDTFDQLTLINETAADITVVMVWGFGEVHDSRLSIVGGNLSVQNVAGQKLNVTDTDTQAALAAVKVAADQIKAALQGDKTLRQGLTDTRTATRGQVLNSGGNVTFVSAAANVNG</sequence>
<organism evidence="1 2">
    <name type="scientific">Micavibrio aeruginosavorus</name>
    <dbReference type="NCBI Taxonomy" id="349221"/>
    <lineage>
        <taxon>Bacteria</taxon>
        <taxon>Pseudomonadati</taxon>
        <taxon>Bdellovibrionota</taxon>
        <taxon>Bdellovibrionia</taxon>
        <taxon>Bdellovibrionales</taxon>
        <taxon>Pseudobdellovibrionaceae</taxon>
        <taxon>Micavibrio</taxon>
    </lineage>
</organism>
<comment type="caution">
    <text evidence="1">The sequence shown here is derived from an EMBL/GenBank/DDBJ whole genome shotgun (WGS) entry which is preliminary data.</text>
</comment>
<protein>
    <submittedName>
        <fullName evidence="1">Uncharacterized protein</fullName>
    </submittedName>
</protein>
<name>A0A2W4ZVY9_9BACT</name>
<accession>A0A2W4ZVY9</accession>